<accession>A0AB32TDE3</accession>
<dbReference type="InterPro" id="IPR003599">
    <property type="entry name" value="Ig_sub"/>
</dbReference>
<name>A0AB32TDE3_DANRE</name>
<dbReference type="Pfam" id="PF07686">
    <property type="entry name" value="V-set"/>
    <property type="match status" value="2"/>
</dbReference>
<dbReference type="PROSITE" id="PS50835">
    <property type="entry name" value="IG_LIKE"/>
    <property type="match status" value="2"/>
</dbReference>
<gene>
    <name evidence="8" type="primary">LOC101882555</name>
</gene>
<keyword evidence="5" id="KW-0325">Glycoprotein</keyword>
<evidence type="ECO:0000256" key="6">
    <source>
        <dbReference type="ARBA" id="ARBA00023319"/>
    </source>
</evidence>
<dbReference type="FunFam" id="2.60.40.10:FF:000142">
    <property type="entry name" value="V-set domain-containing T-cell activation inhibitor 1"/>
    <property type="match status" value="1"/>
</dbReference>
<dbReference type="SUPFAM" id="SSF48726">
    <property type="entry name" value="Immunoglobulin"/>
    <property type="match status" value="2"/>
</dbReference>
<dbReference type="AlphaFoldDB" id="A0AB32TDE3"/>
<dbReference type="InterPro" id="IPR003006">
    <property type="entry name" value="Ig/MHC_CS"/>
</dbReference>
<dbReference type="SMART" id="SM00406">
    <property type="entry name" value="IGv"/>
    <property type="match status" value="1"/>
</dbReference>
<evidence type="ECO:0000256" key="2">
    <source>
        <dbReference type="ARBA" id="ARBA00022729"/>
    </source>
</evidence>
<keyword evidence="6" id="KW-0393">Immunoglobulin domain</keyword>
<dbReference type="InterPro" id="IPR050504">
    <property type="entry name" value="IgSF_BTN/MOG"/>
</dbReference>
<dbReference type="KEGG" id="dre:101882555"/>
<dbReference type="InterPro" id="IPR013106">
    <property type="entry name" value="Ig_V-set"/>
</dbReference>
<evidence type="ECO:0000313" key="7">
    <source>
        <dbReference type="Proteomes" id="UP000000437"/>
    </source>
</evidence>
<dbReference type="SMART" id="SM00409">
    <property type="entry name" value="IG"/>
    <property type="match status" value="2"/>
</dbReference>
<dbReference type="InterPro" id="IPR007110">
    <property type="entry name" value="Ig-like_dom"/>
</dbReference>
<comment type="subcellular location">
    <subcellularLocation>
        <location evidence="1">Membrane</location>
    </subcellularLocation>
</comment>
<dbReference type="GO" id="GO:1903037">
    <property type="term" value="P:regulation of leukocyte cell-cell adhesion"/>
    <property type="evidence" value="ECO:0007669"/>
    <property type="project" value="UniProtKB-ARBA"/>
</dbReference>
<protein>
    <submittedName>
        <fullName evidence="8">Butyrophilin subfamily 1 member A1-like isoform X1</fullName>
    </submittedName>
</protein>
<keyword evidence="4" id="KW-1015">Disulfide bond</keyword>
<dbReference type="RefSeq" id="XP_068073354.2">
    <property type="nucleotide sequence ID" value="XM_068217253.2"/>
</dbReference>
<dbReference type="Proteomes" id="UP000000437">
    <property type="component" value="Chromosome 24"/>
</dbReference>
<evidence type="ECO:0000256" key="3">
    <source>
        <dbReference type="ARBA" id="ARBA00023136"/>
    </source>
</evidence>
<dbReference type="GO" id="GO:0016020">
    <property type="term" value="C:membrane"/>
    <property type="evidence" value="ECO:0007669"/>
    <property type="project" value="UniProtKB-SubCell"/>
</dbReference>
<keyword evidence="2" id="KW-0732">Signal</keyword>
<evidence type="ECO:0000256" key="5">
    <source>
        <dbReference type="ARBA" id="ARBA00023180"/>
    </source>
</evidence>
<sequence length="319" mass="36088">MSDTKEESKTTQALSLVCSSDFVQSHPGDDAVLSCYLHPSISAVSMEIRWYREDDLVCSYTNKQITMSVDYVNRVRLSAEHLAIGNVSLTVRDVESSQSGSYRCEVSHEGQTLKKHIFLSVVSEDSNLIVLIGPISADPGRDVTLPVHLSPETNAMSMTIRWFKGKELIYEHRNGQRELINNDFENRFSLNMRELERGNVSLTLRNVQPSDSGQYTCRVFHGGHLLTGKVDFQVRGWIHLRRNSTEGIRPVLDGSGLELQLLDQLRIVMDLLRRHIDSIQLNRESRSPSAVEDNTDSETDQQTAQAPETSEEERAQEKK</sequence>
<dbReference type="InterPro" id="IPR013783">
    <property type="entry name" value="Ig-like_fold"/>
</dbReference>
<dbReference type="PANTHER" id="PTHR24100">
    <property type="entry name" value="BUTYROPHILIN"/>
    <property type="match status" value="1"/>
</dbReference>
<evidence type="ECO:0000256" key="1">
    <source>
        <dbReference type="ARBA" id="ARBA00004370"/>
    </source>
</evidence>
<proteinExistence type="predicted"/>
<dbReference type="Gene3D" id="2.60.40.10">
    <property type="entry name" value="Immunoglobulins"/>
    <property type="match status" value="2"/>
</dbReference>
<reference evidence="8" key="1">
    <citation type="submission" date="2025-08" db="UniProtKB">
        <authorList>
            <consortium name="RefSeq"/>
        </authorList>
    </citation>
    <scope>IDENTIFICATION</scope>
    <source>
        <strain evidence="8">Tuebingen</strain>
        <tissue evidence="8">Fibroblasts and whole tissue</tissue>
    </source>
</reference>
<keyword evidence="7" id="KW-1185">Reference proteome</keyword>
<organism evidence="7 8">
    <name type="scientific">Danio rerio</name>
    <name type="common">Zebrafish</name>
    <name type="synonym">Brachydanio rerio</name>
    <dbReference type="NCBI Taxonomy" id="7955"/>
    <lineage>
        <taxon>Eukaryota</taxon>
        <taxon>Metazoa</taxon>
        <taxon>Chordata</taxon>
        <taxon>Craniata</taxon>
        <taxon>Vertebrata</taxon>
        <taxon>Euteleostomi</taxon>
        <taxon>Actinopterygii</taxon>
        <taxon>Neopterygii</taxon>
        <taxon>Teleostei</taxon>
        <taxon>Ostariophysi</taxon>
        <taxon>Cypriniformes</taxon>
        <taxon>Danionidae</taxon>
        <taxon>Danioninae</taxon>
        <taxon>Danio</taxon>
    </lineage>
</organism>
<dbReference type="PROSITE" id="PS00290">
    <property type="entry name" value="IG_MHC"/>
    <property type="match status" value="2"/>
</dbReference>
<dbReference type="InterPro" id="IPR036179">
    <property type="entry name" value="Ig-like_dom_sf"/>
</dbReference>
<evidence type="ECO:0000313" key="8">
    <source>
        <dbReference type="RefSeq" id="XP_068073354.2"/>
    </source>
</evidence>
<dbReference type="GO" id="GO:0050863">
    <property type="term" value="P:regulation of T cell activation"/>
    <property type="evidence" value="ECO:0007669"/>
    <property type="project" value="UniProtKB-ARBA"/>
</dbReference>
<dbReference type="PANTHER" id="PTHR24100:SF130">
    <property type="entry name" value="BUTYROPHILIN-LIKE PROTEIN 9"/>
    <property type="match status" value="1"/>
</dbReference>
<evidence type="ECO:0000256" key="4">
    <source>
        <dbReference type="ARBA" id="ARBA00023157"/>
    </source>
</evidence>
<keyword evidence="3" id="KW-0472">Membrane</keyword>